<comment type="similarity">
    <text evidence="1">Belongs to the YciI family.</text>
</comment>
<feature type="domain" description="YCII-related" evidence="2">
    <location>
        <begin position="29"/>
        <end position="111"/>
    </location>
</feature>
<accession>A0ABP7ADG0</accession>
<dbReference type="SUPFAM" id="SSF54909">
    <property type="entry name" value="Dimeric alpha+beta barrel"/>
    <property type="match status" value="1"/>
</dbReference>
<sequence>MAKYLLLKHYGHGPERMPSHVPMTEWAPEDVDAHIAFQIQLADELRESGEFVDAQAIGPEVSYARFGGTGQAPVVTDGPYPESGELVAGWFLVDVESRERAVEIAARASSAPAKDGKPLFEWIEVRQILEMDPPSADA</sequence>
<organism evidence="3 4">
    <name type="scientific">Kineosporia mesophila</name>
    <dbReference type="NCBI Taxonomy" id="566012"/>
    <lineage>
        <taxon>Bacteria</taxon>
        <taxon>Bacillati</taxon>
        <taxon>Actinomycetota</taxon>
        <taxon>Actinomycetes</taxon>
        <taxon>Kineosporiales</taxon>
        <taxon>Kineosporiaceae</taxon>
        <taxon>Kineosporia</taxon>
    </lineage>
</organism>
<dbReference type="RefSeq" id="WP_231486013.1">
    <property type="nucleotide sequence ID" value="NZ_BAAAZO010000011.1"/>
</dbReference>
<evidence type="ECO:0000259" key="2">
    <source>
        <dbReference type="Pfam" id="PF03795"/>
    </source>
</evidence>
<gene>
    <name evidence="3" type="ORF">GCM10022223_54320</name>
</gene>
<dbReference type="InterPro" id="IPR011008">
    <property type="entry name" value="Dimeric_a/b-barrel"/>
</dbReference>
<proteinExistence type="inferred from homology"/>
<protein>
    <submittedName>
        <fullName evidence="3">YciI family protein</fullName>
    </submittedName>
</protein>
<dbReference type="PANTHER" id="PTHR35174:SF3">
    <property type="entry name" value="BLL7171 PROTEIN"/>
    <property type="match status" value="1"/>
</dbReference>
<name>A0ABP7ADG0_9ACTN</name>
<dbReference type="Pfam" id="PF03795">
    <property type="entry name" value="YCII"/>
    <property type="match status" value="1"/>
</dbReference>
<dbReference type="EMBL" id="BAAAZO010000011">
    <property type="protein sequence ID" value="GAA3629825.1"/>
    <property type="molecule type" value="Genomic_DNA"/>
</dbReference>
<keyword evidence="4" id="KW-1185">Reference proteome</keyword>
<dbReference type="Proteomes" id="UP001501074">
    <property type="component" value="Unassembled WGS sequence"/>
</dbReference>
<comment type="caution">
    <text evidence="3">The sequence shown here is derived from an EMBL/GenBank/DDBJ whole genome shotgun (WGS) entry which is preliminary data.</text>
</comment>
<dbReference type="PANTHER" id="PTHR35174">
    <property type="entry name" value="BLL7171 PROTEIN-RELATED"/>
    <property type="match status" value="1"/>
</dbReference>
<evidence type="ECO:0000313" key="4">
    <source>
        <dbReference type="Proteomes" id="UP001501074"/>
    </source>
</evidence>
<dbReference type="InterPro" id="IPR005545">
    <property type="entry name" value="YCII"/>
</dbReference>
<evidence type="ECO:0000313" key="3">
    <source>
        <dbReference type="EMBL" id="GAA3629825.1"/>
    </source>
</evidence>
<reference evidence="4" key="1">
    <citation type="journal article" date="2019" name="Int. J. Syst. Evol. Microbiol.">
        <title>The Global Catalogue of Microorganisms (GCM) 10K type strain sequencing project: providing services to taxonomists for standard genome sequencing and annotation.</title>
        <authorList>
            <consortium name="The Broad Institute Genomics Platform"/>
            <consortium name="The Broad Institute Genome Sequencing Center for Infectious Disease"/>
            <person name="Wu L."/>
            <person name="Ma J."/>
        </authorList>
    </citation>
    <scope>NUCLEOTIDE SEQUENCE [LARGE SCALE GENOMIC DNA]</scope>
    <source>
        <strain evidence="4">JCM 16902</strain>
    </source>
</reference>
<evidence type="ECO:0000256" key="1">
    <source>
        <dbReference type="ARBA" id="ARBA00007689"/>
    </source>
</evidence>
<dbReference type="Gene3D" id="3.30.70.1060">
    <property type="entry name" value="Dimeric alpha+beta barrel"/>
    <property type="match status" value="1"/>
</dbReference>